<gene>
    <name evidence="9" type="ORF">E3P90_04135</name>
</gene>
<dbReference type="InterPro" id="IPR001763">
    <property type="entry name" value="Rhodanese-like_dom"/>
</dbReference>
<proteinExistence type="predicted"/>
<name>A0A4T0GZB5_WALIC</name>
<evidence type="ECO:0000256" key="3">
    <source>
        <dbReference type="ARBA" id="ARBA00022694"/>
    </source>
</evidence>
<dbReference type="PROSITE" id="PS50206">
    <property type="entry name" value="RHODANESE_3"/>
    <property type="match status" value="1"/>
</dbReference>
<dbReference type="Pfam" id="PF00581">
    <property type="entry name" value="Rhodanese"/>
    <property type="match status" value="1"/>
</dbReference>
<dbReference type="Gene3D" id="3.40.50.720">
    <property type="entry name" value="NAD(P)-binding Rossmann-like Domain"/>
    <property type="match status" value="1"/>
</dbReference>
<dbReference type="CDD" id="cd00757">
    <property type="entry name" value="ThiF_MoeB_HesA_family"/>
    <property type="match status" value="1"/>
</dbReference>
<reference evidence="9 10" key="1">
    <citation type="submission" date="2019-03" db="EMBL/GenBank/DDBJ databases">
        <title>Sequencing 23 genomes of Wallemia ichthyophaga.</title>
        <authorList>
            <person name="Gostincar C."/>
        </authorList>
    </citation>
    <scope>NUCLEOTIDE SEQUENCE [LARGE SCALE GENOMIC DNA]</scope>
    <source>
        <strain evidence="9 10">EXF-8621</strain>
    </source>
</reference>
<feature type="domain" description="Rhodanese" evidence="8">
    <location>
        <begin position="335"/>
        <end position="421"/>
    </location>
</feature>
<dbReference type="Pfam" id="PF00899">
    <property type="entry name" value="ThiF"/>
    <property type="match status" value="1"/>
</dbReference>
<evidence type="ECO:0000313" key="10">
    <source>
        <dbReference type="Proteomes" id="UP000306954"/>
    </source>
</evidence>
<dbReference type="EMBL" id="SPOF01000117">
    <property type="protein sequence ID" value="TIB07213.1"/>
    <property type="molecule type" value="Genomic_DNA"/>
</dbReference>
<dbReference type="Proteomes" id="UP000306954">
    <property type="component" value="Unassembled WGS sequence"/>
</dbReference>
<keyword evidence="7" id="KW-0067">ATP-binding</keyword>
<keyword evidence="3" id="KW-0819">tRNA processing</keyword>
<dbReference type="InterPro" id="IPR035985">
    <property type="entry name" value="Ubiquitin-activating_enz"/>
</dbReference>
<evidence type="ECO:0000256" key="1">
    <source>
        <dbReference type="ARBA" id="ARBA00004514"/>
    </source>
</evidence>
<keyword evidence="5" id="KW-0547">Nucleotide-binding</keyword>
<evidence type="ECO:0000256" key="4">
    <source>
        <dbReference type="ARBA" id="ARBA00022695"/>
    </source>
</evidence>
<sequence length="445" mass="48328">MSSINEQITHVRQHLRELELKLQREDKSPNNDVNGLSLDEYKRYGRHMVLDGIGLPGQLKLKNASVVIVGAGGLGCPAAQYLVATGVGTITVIDGDTVEISNLQRQILHSDVKIGMHKAQSINQAAGYINPNVKVVPVLESFNSTNAQSLLHSIQPDVVLDCTDNPSTRYLVSDSVVIHNRSNKRATLISAAATGFNGQIITLCYSDDAPCYRCIIPRPPPVQTVTSCADDGILGVVTGTLGTLQATECIKVLLGMHSGESAMTIYSALAPAPFRTMKMRGRKKNCFANGDDDEERLENVEDIDYLTFTGAGSCGVDMNLSKNNEISVEDFMASRKNNDLVLDTRSAVEYGICHIDGSINLPITDLLKDPSQVQVNKNDTAYVFCRRGNDSQIATDALLKKNQLNVKNVQGGLARYINEAIFPSNYTKAQSGAGLCISDDFRMCL</sequence>
<evidence type="ECO:0000259" key="8">
    <source>
        <dbReference type="PROSITE" id="PS50206"/>
    </source>
</evidence>
<organism evidence="9 10">
    <name type="scientific">Wallemia ichthyophaga</name>
    <dbReference type="NCBI Taxonomy" id="245174"/>
    <lineage>
        <taxon>Eukaryota</taxon>
        <taxon>Fungi</taxon>
        <taxon>Dikarya</taxon>
        <taxon>Basidiomycota</taxon>
        <taxon>Wallemiomycotina</taxon>
        <taxon>Wallemiomycetes</taxon>
        <taxon>Wallemiales</taxon>
        <taxon>Wallemiaceae</taxon>
        <taxon>Wallemia</taxon>
    </lineage>
</organism>
<protein>
    <recommendedName>
        <fullName evidence="8">Rhodanese domain-containing protein</fullName>
    </recommendedName>
</protein>
<dbReference type="InterPro" id="IPR036873">
    <property type="entry name" value="Rhodanese-like_dom_sf"/>
</dbReference>
<dbReference type="InterPro" id="IPR000594">
    <property type="entry name" value="ThiF_NAD_FAD-bd"/>
</dbReference>
<dbReference type="GO" id="GO:0002143">
    <property type="term" value="P:tRNA wobble position uridine thiolation"/>
    <property type="evidence" value="ECO:0007669"/>
    <property type="project" value="TreeGrafter"/>
</dbReference>
<evidence type="ECO:0000256" key="6">
    <source>
        <dbReference type="ARBA" id="ARBA00022786"/>
    </source>
</evidence>
<evidence type="ECO:0000256" key="2">
    <source>
        <dbReference type="ARBA" id="ARBA00022679"/>
    </source>
</evidence>
<dbReference type="PANTHER" id="PTHR10953">
    <property type="entry name" value="UBIQUITIN-ACTIVATING ENZYME E1"/>
    <property type="match status" value="1"/>
</dbReference>
<dbReference type="Gene3D" id="3.40.250.10">
    <property type="entry name" value="Rhodanese-like domain"/>
    <property type="match status" value="1"/>
</dbReference>
<dbReference type="SUPFAM" id="SSF69572">
    <property type="entry name" value="Activating enzymes of the ubiquitin-like proteins"/>
    <property type="match status" value="1"/>
</dbReference>
<dbReference type="PANTHER" id="PTHR10953:SF102">
    <property type="entry name" value="ADENYLYLTRANSFERASE AND SULFURTRANSFERASE MOCS3"/>
    <property type="match status" value="1"/>
</dbReference>
<dbReference type="GO" id="GO:0005829">
    <property type="term" value="C:cytosol"/>
    <property type="evidence" value="ECO:0007669"/>
    <property type="project" value="UniProtKB-SubCell"/>
</dbReference>
<keyword evidence="6" id="KW-0833">Ubl conjugation pathway</keyword>
<dbReference type="GO" id="GO:0016779">
    <property type="term" value="F:nucleotidyltransferase activity"/>
    <property type="evidence" value="ECO:0007669"/>
    <property type="project" value="UniProtKB-KW"/>
</dbReference>
<keyword evidence="4" id="KW-0548">Nucleotidyltransferase</keyword>
<evidence type="ECO:0000313" key="9">
    <source>
        <dbReference type="EMBL" id="TIB07213.1"/>
    </source>
</evidence>
<dbReference type="GO" id="GO:0032447">
    <property type="term" value="P:protein urmylation"/>
    <property type="evidence" value="ECO:0007669"/>
    <property type="project" value="TreeGrafter"/>
</dbReference>
<dbReference type="FunFam" id="3.40.50.720:FF:000033">
    <property type="entry name" value="Adenylyltransferase and sulfurtransferase MOCS3"/>
    <property type="match status" value="1"/>
</dbReference>
<dbReference type="GO" id="GO:0005524">
    <property type="term" value="F:ATP binding"/>
    <property type="evidence" value="ECO:0007669"/>
    <property type="project" value="UniProtKB-KW"/>
</dbReference>
<dbReference type="GO" id="GO:0042292">
    <property type="term" value="F:URM1 activating enzyme activity"/>
    <property type="evidence" value="ECO:0007669"/>
    <property type="project" value="TreeGrafter"/>
</dbReference>
<keyword evidence="2" id="KW-0808">Transferase</keyword>
<comment type="caution">
    <text evidence="9">The sequence shown here is derived from an EMBL/GenBank/DDBJ whole genome shotgun (WGS) entry which is preliminary data.</text>
</comment>
<dbReference type="AlphaFoldDB" id="A0A4T0GZB5"/>
<evidence type="ECO:0000256" key="5">
    <source>
        <dbReference type="ARBA" id="ARBA00022741"/>
    </source>
</evidence>
<dbReference type="GO" id="GO:0004792">
    <property type="term" value="F:thiosulfate-cyanide sulfurtransferase activity"/>
    <property type="evidence" value="ECO:0007669"/>
    <property type="project" value="TreeGrafter"/>
</dbReference>
<comment type="subcellular location">
    <subcellularLocation>
        <location evidence="1">Cytoplasm</location>
        <location evidence="1">Cytosol</location>
    </subcellularLocation>
</comment>
<dbReference type="InterPro" id="IPR045886">
    <property type="entry name" value="ThiF/MoeB/HesA"/>
</dbReference>
<evidence type="ECO:0000256" key="7">
    <source>
        <dbReference type="ARBA" id="ARBA00022840"/>
    </source>
</evidence>
<accession>A0A4T0GZB5</accession>
<dbReference type="SMART" id="SM00450">
    <property type="entry name" value="RHOD"/>
    <property type="match status" value="1"/>
</dbReference>